<name>A0A4R1RWR6_HYDET</name>
<organism evidence="5 6">
    <name type="scientific">Hydrogenispora ethanolica</name>
    <dbReference type="NCBI Taxonomy" id="1082276"/>
    <lineage>
        <taxon>Bacteria</taxon>
        <taxon>Bacillati</taxon>
        <taxon>Bacillota</taxon>
        <taxon>Hydrogenispora</taxon>
    </lineage>
</organism>
<comment type="catalytic activity">
    <reaction evidence="4">
        <text>a 2-deoxystreptamine antibiotic + acetyl-CoA = an N(3)-acetyl-2-deoxystreptamine antibiotic + CoA + H(+)</text>
        <dbReference type="Rhea" id="RHEA:12665"/>
        <dbReference type="ChEBI" id="CHEBI:15378"/>
        <dbReference type="ChEBI" id="CHEBI:57287"/>
        <dbReference type="ChEBI" id="CHEBI:57288"/>
        <dbReference type="ChEBI" id="CHEBI:57921"/>
        <dbReference type="ChEBI" id="CHEBI:77452"/>
        <dbReference type="EC" id="2.3.1.81"/>
    </reaction>
</comment>
<evidence type="ECO:0000256" key="1">
    <source>
        <dbReference type="ARBA" id="ARBA00006383"/>
    </source>
</evidence>
<dbReference type="InterPro" id="IPR028345">
    <property type="entry name" value="Antibiotic_NAT-like"/>
</dbReference>
<keyword evidence="6" id="KW-1185">Reference proteome</keyword>
<comment type="caution">
    <text evidence="5">The sequence shown here is derived from an EMBL/GenBank/DDBJ whole genome shotgun (WGS) entry which is preliminary data.</text>
</comment>
<dbReference type="PANTHER" id="PTHR11104:SF0">
    <property type="entry name" value="SPBETA PROPHAGE-DERIVED AMINOGLYCOSIDE N(3')-ACETYLTRANSFERASE-LIKE PROTEIN YOKD"/>
    <property type="match status" value="1"/>
</dbReference>
<keyword evidence="4" id="KW-0046">Antibiotic resistance</keyword>
<protein>
    <recommendedName>
        <fullName evidence="4">Aminoglycoside N(3)-acetyltransferase</fullName>
        <ecNumber evidence="4">2.3.1.-</ecNumber>
    </recommendedName>
</protein>
<accession>A0A4R1RWR6</accession>
<keyword evidence="3 4" id="KW-0012">Acyltransferase</keyword>
<dbReference type="Proteomes" id="UP000295008">
    <property type="component" value="Unassembled WGS sequence"/>
</dbReference>
<dbReference type="Pfam" id="PF02522">
    <property type="entry name" value="Antibiotic_NAT"/>
    <property type="match status" value="1"/>
</dbReference>
<dbReference type="GO" id="GO:0046353">
    <property type="term" value="F:aminoglycoside 3-N-acetyltransferase activity"/>
    <property type="evidence" value="ECO:0007669"/>
    <property type="project" value="UniProtKB-EC"/>
</dbReference>
<dbReference type="PANTHER" id="PTHR11104">
    <property type="entry name" value="AMINOGLYCOSIDE N3-ACETYLTRANSFERASE"/>
    <property type="match status" value="1"/>
</dbReference>
<reference evidence="5 6" key="1">
    <citation type="submission" date="2019-03" db="EMBL/GenBank/DDBJ databases">
        <title>Genomic Encyclopedia of Type Strains, Phase IV (KMG-IV): sequencing the most valuable type-strain genomes for metagenomic binning, comparative biology and taxonomic classification.</title>
        <authorList>
            <person name="Goeker M."/>
        </authorList>
    </citation>
    <scope>NUCLEOTIDE SEQUENCE [LARGE SCALE GENOMIC DNA]</scope>
    <source>
        <strain evidence="5 6">LX-B</strain>
    </source>
</reference>
<dbReference type="GO" id="GO:0046677">
    <property type="term" value="P:response to antibiotic"/>
    <property type="evidence" value="ECO:0007669"/>
    <property type="project" value="UniProtKB-KW"/>
</dbReference>
<dbReference type="SUPFAM" id="SSF110710">
    <property type="entry name" value="TTHA0583/YokD-like"/>
    <property type="match status" value="1"/>
</dbReference>
<dbReference type="RefSeq" id="WP_132013903.1">
    <property type="nucleotide sequence ID" value="NZ_SLUN01000008.1"/>
</dbReference>
<dbReference type="AlphaFoldDB" id="A0A4R1RWR6"/>
<evidence type="ECO:0000256" key="4">
    <source>
        <dbReference type="RuleBase" id="RU365031"/>
    </source>
</evidence>
<keyword evidence="2 4" id="KW-0808">Transferase</keyword>
<dbReference type="OrthoDB" id="7330654at2"/>
<evidence type="ECO:0000256" key="2">
    <source>
        <dbReference type="ARBA" id="ARBA00022679"/>
    </source>
</evidence>
<comment type="similarity">
    <text evidence="1 4">Belongs to the antibiotic N-acetyltransferase family.</text>
</comment>
<dbReference type="InterPro" id="IPR003679">
    <property type="entry name" value="Amioglycoside_AcTrfase"/>
</dbReference>
<evidence type="ECO:0000313" key="5">
    <source>
        <dbReference type="EMBL" id="TCL70939.1"/>
    </source>
</evidence>
<dbReference type="EMBL" id="SLUN01000008">
    <property type="protein sequence ID" value="TCL70939.1"/>
    <property type="molecule type" value="Genomic_DNA"/>
</dbReference>
<proteinExistence type="inferred from homology"/>
<gene>
    <name evidence="5" type="ORF">EDC14_100886</name>
</gene>
<evidence type="ECO:0000256" key="3">
    <source>
        <dbReference type="ARBA" id="ARBA00023315"/>
    </source>
</evidence>
<sequence length="268" mass="29965">MGEAEAIRRTKRINTIESLQSDFEALGVQKGMVLIVHASLSAMGWVCGGPVAVIQALMATLTGAGTLVMPAHSGDYSDPRYWENPPVPPDWFEPIRNTMPAYQPEITPTRGMGAIAETFRKFPNVVRSFHPAVSFTAWGKDAEAITENHSIDYSLGEDSPLARIYDLDGWVLLLGVAYHSNTSFHLAEYRTARRKYIKAGAPIIEAGRRVWREYEDIELNTDRFDELGADFELQHPVGIGSIGLAESKLFRQRAAVDFGQKWLENRRK</sequence>
<evidence type="ECO:0000313" key="6">
    <source>
        <dbReference type="Proteomes" id="UP000295008"/>
    </source>
</evidence>
<dbReference type="EC" id="2.3.1.-" evidence="4"/>